<sequence length="109" mass="12155">MEVKESINLEESFENDPQTLEDEIMNNLLAQQRSKSKGSSSTYSRSAKRKLTSLQGLHKILGQLAGSLDKYLNLEGTKAITESVLNELCKVDLDQSQLLKDVDLLMPLS</sequence>
<organism evidence="1 2">
    <name type="scientific">Cinchona calisaya</name>
    <dbReference type="NCBI Taxonomy" id="153742"/>
    <lineage>
        <taxon>Eukaryota</taxon>
        <taxon>Viridiplantae</taxon>
        <taxon>Streptophyta</taxon>
        <taxon>Embryophyta</taxon>
        <taxon>Tracheophyta</taxon>
        <taxon>Spermatophyta</taxon>
        <taxon>Magnoliopsida</taxon>
        <taxon>eudicotyledons</taxon>
        <taxon>Gunneridae</taxon>
        <taxon>Pentapetalae</taxon>
        <taxon>asterids</taxon>
        <taxon>lamiids</taxon>
        <taxon>Gentianales</taxon>
        <taxon>Rubiaceae</taxon>
        <taxon>Cinchonoideae</taxon>
        <taxon>Cinchoneae</taxon>
        <taxon>Cinchona</taxon>
    </lineage>
</organism>
<protein>
    <submittedName>
        <fullName evidence="1">Uncharacterized protein</fullName>
    </submittedName>
</protein>
<gene>
    <name evidence="1" type="ORF">ACH5RR_001637</name>
</gene>
<keyword evidence="2" id="KW-1185">Reference proteome</keyword>
<evidence type="ECO:0000313" key="2">
    <source>
        <dbReference type="Proteomes" id="UP001630127"/>
    </source>
</evidence>
<proteinExistence type="predicted"/>
<dbReference type="Proteomes" id="UP001630127">
    <property type="component" value="Unassembled WGS sequence"/>
</dbReference>
<dbReference type="EMBL" id="JBJUIK010000001">
    <property type="protein sequence ID" value="KAL3538271.1"/>
    <property type="molecule type" value="Genomic_DNA"/>
</dbReference>
<dbReference type="AlphaFoldDB" id="A0ABD3B4D8"/>
<name>A0ABD3B4D8_9GENT</name>
<reference evidence="1 2" key="1">
    <citation type="submission" date="2024-11" db="EMBL/GenBank/DDBJ databases">
        <title>A near-complete genome assembly of Cinchona calisaya.</title>
        <authorList>
            <person name="Lian D.C."/>
            <person name="Zhao X.W."/>
            <person name="Wei L."/>
        </authorList>
    </citation>
    <scope>NUCLEOTIDE SEQUENCE [LARGE SCALE GENOMIC DNA]</scope>
    <source>
        <tissue evidence="1">Nenye</tissue>
    </source>
</reference>
<evidence type="ECO:0000313" key="1">
    <source>
        <dbReference type="EMBL" id="KAL3538271.1"/>
    </source>
</evidence>
<accession>A0ABD3B4D8</accession>
<comment type="caution">
    <text evidence="1">The sequence shown here is derived from an EMBL/GenBank/DDBJ whole genome shotgun (WGS) entry which is preliminary data.</text>
</comment>